<dbReference type="SUPFAM" id="SSF53300">
    <property type="entry name" value="vWA-like"/>
    <property type="match status" value="1"/>
</dbReference>
<gene>
    <name evidence="3" type="ORF">B597_008395</name>
</gene>
<dbReference type="EMBL" id="AMCZ02000008">
    <property type="protein sequence ID" value="EWC41670.1"/>
    <property type="molecule type" value="Genomic_DNA"/>
</dbReference>
<dbReference type="Gene3D" id="3.40.50.410">
    <property type="entry name" value="von Willebrand factor, type A domain"/>
    <property type="match status" value="1"/>
</dbReference>
<dbReference type="InterPro" id="IPR002035">
    <property type="entry name" value="VWF_A"/>
</dbReference>
<dbReference type="PROSITE" id="PS50234">
    <property type="entry name" value="VWFA"/>
    <property type="match status" value="1"/>
</dbReference>
<accession>A0A061JTJ2</accession>
<evidence type="ECO:0000259" key="2">
    <source>
        <dbReference type="PROSITE" id="PS50234"/>
    </source>
</evidence>
<organism evidence="3 4">
    <name type="scientific">Stutzerimonas stutzeri KOS6</name>
    <dbReference type="NCBI Taxonomy" id="1218352"/>
    <lineage>
        <taxon>Bacteria</taxon>
        <taxon>Pseudomonadati</taxon>
        <taxon>Pseudomonadota</taxon>
        <taxon>Gammaproteobacteria</taxon>
        <taxon>Pseudomonadales</taxon>
        <taxon>Pseudomonadaceae</taxon>
        <taxon>Stutzerimonas</taxon>
    </lineage>
</organism>
<dbReference type="HOGENOM" id="CLU_082324_1_0_6"/>
<feature type="domain" description="VWFA" evidence="2">
    <location>
        <begin position="16"/>
        <end position="192"/>
    </location>
</feature>
<dbReference type="RefSeq" id="WP_003292733.1">
    <property type="nucleotide sequence ID" value="NZ_KK020676.1"/>
</dbReference>
<feature type="region of interest" description="Disordered" evidence="1">
    <location>
        <begin position="199"/>
        <end position="223"/>
    </location>
</feature>
<dbReference type="eggNOG" id="COG4245">
    <property type="taxonomic scope" value="Bacteria"/>
</dbReference>
<dbReference type="Proteomes" id="UP000026923">
    <property type="component" value="Unassembled WGS sequence"/>
</dbReference>
<evidence type="ECO:0000313" key="3">
    <source>
        <dbReference type="EMBL" id="EWC41670.1"/>
    </source>
</evidence>
<dbReference type="SMART" id="SM00327">
    <property type="entry name" value="VWA"/>
    <property type="match status" value="1"/>
</dbReference>
<dbReference type="AlphaFoldDB" id="A0A061JTJ2"/>
<protein>
    <submittedName>
        <fullName evidence="3">von Willebrand factor A</fullName>
    </submittedName>
</protein>
<evidence type="ECO:0000256" key="1">
    <source>
        <dbReference type="SAM" id="MobiDB-lite"/>
    </source>
</evidence>
<comment type="caution">
    <text evidence="3">The sequence shown here is derived from an EMBL/GenBank/DDBJ whole genome shotgun (WGS) entry which is preliminary data.</text>
</comment>
<name>A0A061JTJ2_STUST</name>
<dbReference type="InterPro" id="IPR036465">
    <property type="entry name" value="vWFA_dom_sf"/>
</dbReference>
<feature type="compositionally biased region" description="Polar residues" evidence="1">
    <location>
        <begin position="199"/>
        <end position="216"/>
    </location>
</feature>
<reference evidence="3 4" key="1">
    <citation type="journal article" date="2013" name="Genome Announc.">
        <title>Draft Genome of the Nitrogen-Fixing Bacterium Pseudomonas stutzeri Strain KOS6 Isolated from Industrial Hydrocarbon Sludge.</title>
        <authorList>
            <person name="Grigoryeva T.V."/>
            <person name="Laikov A.V."/>
            <person name="Naumova R.P."/>
            <person name="Manolov A.I."/>
            <person name="Larin A.K."/>
            <person name="Karpova I.Y."/>
            <person name="Semashko T.A."/>
            <person name="Alexeev D.G."/>
            <person name="Kostryukova E.S."/>
            <person name="Muller R."/>
            <person name="Govorun V.M."/>
        </authorList>
    </citation>
    <scope>NUCLEOTIDE SEQUENCE [LARGE SCALE GENOMIC DNA]</scope>
    <source>
        <strain evidence="3 4">KOS6</strain>
    </source>
</reference>
<evidence type="ECO:0000313" key="4">
    <source>
        <dbReference type="Proteomes" id="UP000026923"/>
    </source>
</evidence>
<dbReference type="Pfam" id="PF00092">
    <property type="entry name" value="VWA"/>
    <property type="match status" value="1"/>
</dbReference>
<dbReference type="OrthoDB" id="9806395at2"/>
<sequence>MSELKKFQVQTARPLPIIVLADTSGSMSVDGKIEALNKGLKDMINSFAGESRLRAELQVSLITFGGSQAELNLPLTPAHQLKSFTPLVADGMTPLGGALTLACDMIEDKDCIPSRAYKPVIVLASDGYPNDDWQGPFARLINGERSSKATRFAMAIGADADEAMLGDFANDPEAPLFRAENAGDIYRFFRAVTMSVSARSQSATPNQSTPLQIPSSDDQDWEF</sequence>
<proteinExistence type="predicted"/>